<gene>
    <name evidence="1" type="ORF">GGR21_000038</name>
</gene>
<protein>
    <submittedName>
        <fullName evidence="1">Uncharacterized protein</fullName>
    </submittedName>
</protein>
<dbReference type="AlphaFoldDB" id="A0A840CQW2"/>
<dbReference type="EMBL" id="JACIEP010000001">
    <property type="protein sequence ID" value="MBB4034153.1"/>
    <property type="molecule type" value="Genomic_DNA"/>
</dbReference>
<reference evidence="1 2" key="1">
    <citation type="submission" date="2020-08" db="EMBL/GenBank/DDBJ databases">
        <title>Genomic Encyclopedia of Type Strains, Phase IV (KMG-IV): sequencing the most valuable type-strain genomes for metagenomic binning, comparative biology and taxonomic classification.</title>
        <authorList>
            <person name="Goeker M."/>
        </authorList>
    </citation>
    <scope>NUCLEOTIDE SEQUENCE [LARGE SCALE GENOMIC DNA]</scope>
    <source>
        <strain evidence="1 2">DSM 104969</strain>
    </source>
</reference>
<keyword evidence="2" id="KW-1185">Reference proteome</keyword>
<sequence>MGIRNNTILDIIRDEFNLYGHDNKTYLAARKTGVNLEDIEQLENYCVDMRKKLTTAKNSTRRVPRTRKK</sequence>
<evidence type="ECO:0000313" key="1">
    <source>
        <dbReference type="EMBL" id="MBB4034153.1"/>
    </source>
</evidence>
<evidence type="ECO:0000313" key="2">
    <source>
        <dbReference type="Proteomes" id="UP000555103"/>
    </source>
</evidence>
<name>A0A840CQW2_9BACT</name>
<comment type="caution">
    <text evidence="1">The sequence shown here is derived from an EMBL/GenBank/DDBJ whole genome shotgun (WGS) entry which is preliminary data.</text>
</comment>
<accession>A0A840CQW2</accession>
<dbReference type="RefSeq" id="WP_183305129.1">
    <property type="nucleotide sequence ID" value="NZ_JACIEP010000001.1"/>
</dbReference>
<dbReference type="Proteomes" id="UP000555103">
    <property type="component" value="Unassembled WGS sequence"/>
</dbReference>
<proteinExistence type="predicted"/>
<organism evidence="1 2">
    <name type="scientific">Dysgonomonas hofstadii</name>
    <dbReference type="NCBI Taxonomy" id="637886"/>
    <lineage>
        <taxon>Bacteria</taxon>
        <taxon>Pseudomonadati</taxon>
        <taxon>Bacteroidota</taxon>
        <taxon>Bacteroidia</taxon>
        <taxon>Bacteroidales</taxon>
        <taxon>Dysgonomonadaceae</taxon>
        <taxon>Dysgonomonas</taxon>
    </lineage>
</organism>